<name>A0A2T1FP71_9CYAN</name>
<dbReference type="AlphaFoldDB" id="A0A2T1FP71"/>
<feature type="chain" id="PRO_5015767397" description="DUF2808 domain-containing protein" evidence="1">
    <location>
        <begin position="27"/>
        <end position="142"/>
    </location>
</feature>
<protein>
    <recommendedName>
        <fullName evidence="4">DUF2808 domain-containing protein</fullName>
    </recommendedName>
</protein>
<evidence type="ECO:0000313" key="2">
    <source>
        <dbReference type="EMBL" id="PSB46721.1"/>
    </source>
</evidence>
<dbReference type="OrthoDB" id="574511at2"/>
<evidence type="ECO:0008006" key="4">
    <source>
        <dbReference type="Google" id="ProtNLM"/>
    </source>
</evidence>
<accession>A0A2T1FP71</accession>
<keyword evidence="3" id="KW-1185">Reference proteome</keyword>
<sequence>MSKLLISIASVGLLTTAFNLGNIANASDSTSPHVESKFEFPYHRWATVRQTIQVHIPRNSPALESLSIDVPENIDFQTSKVEITDGDRVIDAPISRQGQRLIIGFTRSISPDTQLRINFNGVSRNMRTQLSVYYIYARTVDG</sequence>
<dbReference type="EMBL" id="PVWO01000473">
    <property type="protein sequence ID" value="PSB46721.1"/>
    <property type="molecule type" value="Genomic_DNA"/>
</dbReference>
<keyword evidence="1" id="KW-0732">Signal</keyword>
<evidence type="ECO:0000313" key="3">
    <source>
        <dbReference type="Proteomes" id="UP000238937"/>
    </source>
</evidence>
<gene>
    <name evidence="2" type="ORF">C7B77_24660</name>
</gene>
<feature type="signal peptide" evidence="1">
    <location>
        <begin position="1"/>
        <end position="26"/>
    </location>
</feature>
<reference evidence="2 3" key="1">
    <citation type="submission" date="2018-03" db="EMBL/GenBank/DDBJ databases">
        <title>The ancient ancestry and fast evolution of plastids.</title>
        <authorList>
            <person name="Moore K.R."/>
            <person name="Magnabosco C."/>
            <person name="Momper L."/>
            <person name="Gold D.A."/>
            <person name="Bosak T."/>
            <person name="Fournier G.P."/>
        </authorList>
    </citation>
    <scope>NUCLEOTIDE SEQUENCE [LARGE SCALE GENOMIC DNA]</scope>
    <source>
        <strain evidence="2 3">CCALA 037</strain>
    </source>
</reference>
<feature type="non-terminal residue" evidence="2">
    <location>
        <position position="142"/>
    </location>
</feature>
<comment type="caution">
    <text evidence="2">The sequence shown here is derived from an EMBL/GenBank/DDBJ whole genome shotgun (WGS) entry which is preliminary data.</text>
</comment>
<dbReference type="RefSeq" id="WP_106311166.1">
    <property type="nucleotide sequence ID" value="NZ_PVWO01000473.1"/>
</dbReference>
<evidence type="ECO:0000256" key="1">
    <source>
        <dbReference type="SAM" id="SignalP"/>
    </source>
</evidence>
<organism evidence="2 3">
    <name type="scientific">Chamaesiphon polymorphus CCALA 037</name>
    <dbReference type="NCBI Taxonomy" id="2107692"/>
    <lineage>
        <taxon>Bacteria</taxon>
        <taxon>Bacillati</taxon>
        <taxon>Cyanobacteriota</taxon>
        <taxon>Cyanophyceae</taxon>
        <taxon>Gomontiellales</taxon>
        <taxon>Chamaesiphonaceae</taxon>
        <taxon>Chamaesiphon</taxon>
    </lineage>
</organism>
<proteinExistence type="predicted"/>
<dbReference type="Proteomes" id="UP000238937">
    <property type="component" value="Unassembled WGS sequence"/>
</dbReference>